<evidence type="ECO:0008006" key="3">
    <source>
        <dbReference type="Google" id="ProtNLM"/>
    </source>
</evidence>
<dbReference type="Proteomes" id="UP001156601">
    <property type="component" value="Unassembled WGS sequence"/>
</dbReference>
<dbReference type="RefSeq" id="WP_284217196.1">
    <property type="nucleotide sequence ID" value="NZ_BSOT01000005.1"/>
</dbReference>
<dbReference type="AlphaFoldDB" id="A0AA37SZK4"/>
<dbReference type="SUPFAM" id="SSF52266">
    <property type="entry name" value="SGNH hydrolase"/>
    <property type="match status" value="1"/>
</dbReference>
<dbReference type="GO" id="GO:0016788">
    <property type="term" value="F:hydrolase activity, acting on ester bonds"/>
    <property type="evidence" value="ECO:0007669"/>
    <property type="project" value="UniProtKB-ARBA"/>
</dbReference>
<reference evidence="1" key="2">
    <citation type="submission" date="2023-01" db="EMBL/GenBank/DDBJ databases">
        <title>Draft genome sequence of Agaribacter marinus strain NBRC 110023.</title>
        <authorList>
            <person name="Sun Q."/>
            <person name="Mori K."/>
        </authorList>
    </citation>
    <scope>NUCLEOTIDE SEQUENCE</scope>
    <source>
        <strain evidence="1">NBRC 110023</strain>
    </source>
</reference>
<name>A0AA37SZK4_9ALTE</name>
<gene>
    <name evidence="1" type="ORF">GCM10007852_18280</name>
</gene>
<protein>
    <recommendedName>
        <fullName evidence="3">SGNH hydrolase-type esterase domain-containing protein</fullName>
    </recommendedName>
</protein>
<keyword evidence="2" id="KW-1185">Reference proteome</keyword>
<dbReference type="Gene3D" id="3.40.50.1110">
    <property type="entry name" value="SGNH hydrolase"/>
    <property type="match status" value="1"/>
</dbReference>
<evidence type="ECO:0000313" key="2">
    <source>
        <dbReference type="Proteomes" id="UP001156601"/>
    </source>
</evidence>
<accession>A0AA37SZK4</accession>
<reference evidence="1" key="1">
    <citation type="journal article" date="2014" name="Int. J. Syst. Evol. Microbiol.">
        <title>Complete genome sequence of Corynebacterium casei LMG S-19264T (=DSM 44701T), isolated from a smear-ripened cheese.</title>
        <authorList>
            <consortium name="US DOE Joint Genome Institute (JGI-PGF)"/>
            <person name="Walter F."/>
            <person name="Albersmeier A."/>
            <person name="Kalinowski J."/>
            <person name="Ruckert C."/>
        </authorList>
    </citation>
    <scope>NUCLEOTIDE SEQUENCE</scope>
    <source>
        <strain evidence="1">NBRC 110023</strain>
    </source>
</reference>
<dbReference type="InterPro" id="IPR036514">
    <property type="entry name" value="SGNH_hydro_sf"/>
</dbReference>
<organism evidence="1 2">
    <name type="scientific">Agaribacter marinus</name>
    <dbReference type="NCBI Taxonomy" id="1431249"/>
    <lineage>
        <taxon>Bacteria</taxon>
        <taxon>Pseudomonadati</taxon>
        <taxon>Pseudomonadota</taxon>
        <taxon>Gammaproteobacteria</taxon>
        <taxon>Alteromonadales</taxon>
        <taxon>Alteromonadaceae</taxon>
        <taxon>Agaribacter</taxon>
    </lineage>
</organism>
<proteinExistence type="predicted"/>
<comment type="caution">
    <text evidence="1">The sequence shown here is derived from an EMBL/GenBank/DDBJ whole genome shotgun (WGS) entry which is preliminary data.</text>
</comment>
<evidence type="ECO:0000313" key="1">
    <source>
        <dbReference type="EMBL" id="GLR70920.1"/>
    </source>
</evidence>
<sequence>MIRIFISAAALLLIVVSVAILNLERNTKLLIQYYWEDYLSLDAGATIFVGSSTIARLTQSALGHCEPLRIRGFENGHTSDVLRYLKTLPLDKVKSLVLYVGENDIAHGLSYVDALKELEYVLSYLESAKSDVTAEKVSIALLTIKNSPQRPIYHHQFEQFNVELEKIQHKYTNLHLIPLASLKASTYFLSDGIHLNSPGYGVLNNWINEFCHVKYQAKQQ</sequence>
<dbReference type="EMBL" id="BSOT01000005">
    <property type="protein sequence ID" value="GLR70920.1"/>
    <property type="molecule type" value="Genomic_DNA"/>
</dbReference>